<dbReference type="GO" id="GO:0000160">
    <property type="term" value="P:phosphorelay signal transduction system"/>
    <property type="evidence" value="ECO:0007669"/>
    <property type="project" value="InterPro"/>
</dbReference>
<dbReference type="AlphaFoldDB" id="A0A150P597"/>
<evidence type="ECO:0000313" key="5">
    <source>
        <dbReference type="Proteomes" id="UP000075420"/>
    </source>
</evidence>
<evidence type="ECO:0000313" key="4">
    <source>
        <dbReference type="EMBL" id="KYF50840.1"/>
    </source>
</evidence>
<dbReference type="PANTHER" id="PTHR44591:SF3">
    <property type="entry name" value="RESPONSE REGULATORY DOMAIN-CONTAINING PROTEIN"/>
    <property type="match status" value="1"/>
</dbReference>
<gene>
    <name evidence="4" type="ORF">BE08_31595</name>
</gene>
<name>A0A150P597_SORCE</name>
<feature type="modified residue" description="4-aspartylphosphate" evidence="2">
    <location>
        <position position="56"/>
    </location>
</feature>
<dbReference type="SUPFAM" id="SSF52172">
    <property type="entry name" value="CheY-like"/>
    <property type="match status" value="1"/>
</dbReference>
<dbReference type="EMBL" id="JELY01003067">
    <property type="protein sequence ID" value="KYF50840.1"/>
    <property type="molecule type" value="Genomic_DNA"/>
</dbReference>
<dbReference type="InterPro" id="IPR011006">
    <property type="entry name" value="CheY-like_superfamily"/>
</dbReference>
<feature type="domain" description="Response regulatory" evidence="3">
    <location>
        <begin position="7"/>
        <end position="121"/>
    </location>
</feature>
<dbReference type="SMART" id="SM00448">
    <property type="entry name" value="REC"/>
    <property type="match status" value="1"/>
</dbReference>
<dbReference type="Gene3D" id="3.40.50.2300">
    <property type="match status" value="1"/>
</dbReference>
<dbReference type="PANTHER" id="PTHR44591">
    <property type="entry name" value="STRESS RESPONSE REGULATOR PROTEIN 1"/>
    <property type="match status" value="1"/>
</dbReference>
<dbReference type="Proteomes" id="UP000075420">
    <property type="component" value="Unassembled WGS sequence"/>
</dbReference>
<evidence type="ECO:0000256" key="1">
    <source>
        <dbReference type="ARBA" id="ARBA00022553"/>
    </source>
</evidence>
<organism evidence="4 5">
    <name type="scientific">Sorangium cellulosum</name>
    <name type="common">Polyangium cellulosum</name>
    <dbReference type="NCBI Taxonomy" id="56"/>
    <lineage>
        <taxon>Bacteria</taxon>
        <taxon>Pseudomonadati</taxon>
        <taxon>Myxococcota</taxon>
        <taxon>Polyangia</taxon>
        <taxon>Polyangiales</taxon>
        <taxon>Polyangiaceae</taxon>
        <taxon>Sorangium</taxon>
    </lineage>
</organism>
<proteinExistence type="predicted"/>
<dbReference type="PROSITE" id="PS50110">
    <property type="entry name" value="RESPONSE_REGULATORY"/>
    <property type="match status" value="1"/>
</dbReference>
<evidence type="ECO:0000259" key="3">
    <source>
        <dbReference type="PROSITE" id="PS50110"/>
    </source>
</evidence>
<dbReference type="InterPro" id="IPR001789">
    <property type="entry name" value="Sig_transdc_resp-reg_receiver"/>
</dbReference>
<dbReference type="Pfam" id="PF00072">
    <property type="entry name" value="Response_reg"/>
    <property type="match status" value="1"/>
</dbReference>
<sequence>MSSSSPKVLIVEDDDDLGRFVVDIATDHGYQATHVADALSGIRLLPSEKFELLITDIRMPGMDGIELIARAKQHDPFLAIIAITAFGSVETGMRALRVGASDYLSKPFRSDELSSRMRRALERRAREIEHARLQRQVEEVLRRGKS</sequence>
<evidence type="ECO:0000256" key="2">
    <source>
        <dbReference type="PROSITE-ProRule" id="PRU00169"/>
    </source>
</evidence>
<accession>A0A150P597</accession>
<dbReference type="CDD" id="cd00156">
    <property type="entry name" value="REC"/>
    <property type="match status" value="1"/>
</dbReference>
<comment type="caution">
    <text evidence="4">The sequence shown here is derived from an EMBL/GenBank/DDBJ whole genome shotgun (WGS) entry which is preliminary data.</text>
</comment>
<keyword evidence="1 2" id="KW-0597">Phosphoprotein</keyword>
<reference evidence="4 5" key="1">
    <citation type="submission" date="2014-02" db="EMBL/GenBank/DDBJ databases">
        <title>The small core and large imbalanced accessory genome model reveals a collaborative survival strategy of Sorangium cellulosum strains in nature.</title>
        <authorList>
            <person name="Han K."/>
            <person name="Peng R."/>
            <person name="Blom J."/>
            <person name="Li Y.-Z."/>
        </authorList>
    </citation>
    <scope>NUCLEOTIDE SEQUENCE [LARGE SCALE GENOMIC DNA]</scope>
    <source>
        <strain evidence="4 5">So0157-25</strain>
    </source>
</reference>
<protein>
    <recommendedName>
        <fullName evidence="3">Response regulatory domain-containing protein</fullName>
    </recommendedName>
</protein>
<dbReference type="InterPro" id="IPR050595">
    <property type="entry name" value="Bact_response_regulator"/>
</dbReference>